<sequence>MGFHQTQLRLEAPFLPSSFDFSASACRRLLLLSSTVLINFIDLQIAQYCRFQKLSPTPDIFLFQPTSHQQGLTYMLYPGAVHSRFEHSRGVYWLASEAIDRLKTSQGFELESKLFLDLWFHIVVSCVYGCPNLTFECRRHNNFVFEENILG</sequence>
<gene>
    <name evidence="1" type="ORF">Fot_44079</name>
</gene>
<organism evidence="1 2">
    <name type="scientific">Forsythia ovata</name>
    <dbReference type="NCBI Taxonomy" id="205694"/>
    <lineage>
        <taxon>Eukaryota</taxon>
        <taxon>Viridiplantae</taxon>
        <taxon>Streptophyta</taxon>
        <taxon>Embryophyta</taxon>
        <taxon>Tracheophyta</taxon>
        <taxon>Spermatophyta</taxon>
        <taxon>Magnoliopsida</taxon>
        <taxon>eudicotyledons</taxon>
        <taxon>Gunneridae</taxon>
        <taxon>Pentapetalae</taxon>
        <taxon>asterids</taxon>
        <taxon>lamiids</taxon>
        <taxon>Lamiales</taxon>
        <taxon>Oleaceae</taxon>
        <taxon>Forsythieae</taxon>
        <taxon>Forsythia</taxon>
    </lineage>
</organism>
<keyword evidence="2" id="KW-1185">Reference proteome</keyword>
<dbReference type="SUPFAM" id="SSF109604">
    <property type="entry name" value="HD-domain/PDEase-like"/>
    <property type="match status" value="1"/>
</dbReference>
<dbReference type="Gene3D" id="1.10.3210.10">
    <property type="entry name" value="Hypothetical protein af1432"/>
    <property type="match status" value="1"/>
</dbReference>
<evidence type="ECO:0000313" key="2">
    <source>
        <dbReference type="Proteomes" id="UP001604277"/>
    </source>
</evidence>
<name>A0ABD1R2H7_9LAMI</name>
<dbReference type="PANTHER" id="PTHR11373">
    <property type="entry name" value="DEOXYNUCLEOSIDE TRIPHOSPHATE TRIPHOSPHOHYDROLASE"/>
    <property type="match status" value="1"/>
</dbReference>
<dbReference type="EMBL" id="JBFOLJ010000013">
    <property type="protein sequence ID" value="KAL2482635.1"/>
    <property type="molecule type" value="Genomic_DNA"/>
</dbReference>
<protein>
    <submittedName>
        <fullName evidence="1">Metal-dependent phosphohydrolase</fullName>
    </submittedName>
</protein>
<dbReference type="PANTHER" id="PTHR11373:SF4">
    <property type="entry name" value="DEOXYNUCLEOSIDE TRIPHOSPHATE TRIPHOSPHOHYDROLASE SAMHD1"/>
    <property type="match status" value="1"/>
</dbReference>
<reference evidence="2" key="1">
    <citation type="submission" date="2024-07" db="EMBL/GenBank/DDBJ databases">
        <title>Two chromosome-level genome assemblies of Korean endemic species Abeliophyllum distichum and Forsythia ovata (Oleaceae).</title>
        <authorList>
            <person name="Jang H."/>
        </authorList>
    </citation>
    <scope>NUCLEOTIDE SEQUENCE [LARGE SCALE GENOMIC DNA]</scope>
</reference>
<comment type="caution">
    <text evidence="1">The sequence shown here is derived from an EMBL/GenBank/DDBJ whole genome shotgun (WGS) entry which is preliminary data.</text>
</comment>
<dbReference type="Proteomes" id="UP001604277">
    <property type="component" value="Unassembled WGS sequence"/>
</dbReference>
<evidence type="ECO:0000313" key="1">
    <source>
        <dbReference type="EMBL" id="KAL2482635.1"/>
    </source>
</evidence>
<proteinExistence type="predicted"/>
<dbReference type="InterPro" id="IPR050135">
    <property type="entry name" value="dGTPase-like"/>
</dbReference>
<dbReference type="AlphaFoldDB" id="A0ABD1R2H7"/>
<accession>A0ABD1R2H7</accession>